<dbReference type="GO" id="GO:0030134">
    <property type="term" value="C:COPII-coated ER to Golgi transport vesicle"/>
    <property type="evidence" value="ECO:0007669"/>
    <property type="project" value="TreeGrafter"/>
</dbReference>
<dbReference type="PANTHER" id="PTHR15858:SF0">
    <property type="entry name" value="IMMEDIATE EARLY RESPONSE 3-INTERACTING PROTEIN 1"/>
    <property type="match status" value="1"/>
</dbReference>
<proteinExistence type="inferred from homology"/>
<name>A0A7G2CBF7_9TRYP</name>
<evidence type="ECO:0000256" key="1">
    <source>
        <dbReference type="ARBA" id="ARBA00004370"/>
    </source>
</evidence>
<dbReference type="Proteomes" id="UP000515908">
    <property type="component" value="Chromosome 07"/>
</dbReference>
<reference evidence="9 10" key="1">
    <citation type="submission" date="2020-08" db="EMBL/GenBank/DDBJ databases">
        <authorList>
            <person name="Newling K."/>
            <person name="Davey J."/>
            <person name="Forrester S."/>
        </authorList>
    </citation>
    <scope>NUCLEOTIDE SEQUENCE [LARGE SCALE GENOMIC DNA]</scope>
    <source>
        <strain evidence="10">Crithidia deanei Carvalho (ATCC PRA-265)</strain>
    </source>
</reference>
<protein>
    <submittedName>
        <fullName evidence="9">Yos1-like, putative</fullName>
    </submittedName>
</protein>
<evidence type="ECO:0000313" key="10">
    <source>
        <dbReference type="Proteomes" id="UP000515908"/>
    </source>
</evidence>
<dbReference type="OrthoDB" id="15356at2759"/>
<evidence type="ECO:0000256" key="2">
    <source>
        <dbReference type="ARBA" id="ARBA00022448"/>
    </source>
</evidence>
<evidence type="ECO:0000256" key="3">
    <source>
        <dbReference type="ARBA" id="ARBA00022692"/>
    </source>
</evidence>
<dbReference type="EMBL" id="LR877151">
    <property type="protein sequence ID" value="CAD2216785.1"/>
    <property type="molecule type" value="Genomic_DNA"/>
</dbReference>
<dbReference type="InterPro" id="IPR013880">
    <property type="entry name" value="Yos1"/>
</dbReference>
<evidence type="ECO:0000256" key="8">
    <source>
        <dbReference type="SAM" id="Phobius"/>
    </source>
</evidence>
<keyword evidence="2" id="KW-0813">Transport</keyword>
<organism evidence="9 10">
    <name type="scientific">Angomonas deanei</name>
    <dbReference type="NCBI Taxonomy" id="59799"/>
    <lineage>
        <taxon>Eukaryota</taxon>
        <taxon>Discoba</taxon>
        <taxon>Euglenozoa</taxon>
        <taxon>Kinetoplastea</taxon>
        <taxon>Metakinetoplastina</taxon>
        <taxon>Trypanosomatida</taxon>
        <taxon>Trypanosomatidae</taxon>
        <taxon>Strigomonadinae</taxon>
        <taxon>Angomonas</taxon>
    </lineage>
</organism>
<evidence type="ECO:0000256" key="4">
    <source>
        <dbReference type="ARBA" id="ARBA00022927"/>
    </source>
</evidence>
<dbReference type="VEuPathDB" id="TriTrypDB:ADEAN_000426300"/>
<keyword evidence="4" id="KW-0653">Protein transport</keyword>
<keyword evidence="5 8" id="KW-1133">Transmembrane helix</keyword>
<dbReference type="GO" id="GO:0015031">
    <property type="term" value="P:protein transport"/>
    <property type="evidence" value="ECO:0007669"/>
    <property type="project" value="UniProtKB-KW"/>
</dbReference>
<dbReference type="AlphaFoldDB" id="A0A7G2CBF7"/>
<dbReference type="Pfam" id="PF08571">
    <property type="entry name" value="Yos1"/>
    <property type="match status" value="1"/>
</dbReference>
<keyword evidence="3 8" id="KW-0812">Transmembrane</keyword>
<keyword evidence="10" id="KW-1185">Reference proteome</keyword>
<gene>
    <name evidence="9" type="ORF">ADEAN_000426300</name>
</gene>
<comment type="similarity">
    <text evidence="7">Belongs to the YOS1 family.</text>
</comment>
<comment type="subcellular location">
    <subcellularLocation>
        <location evidence="1">Membrane</location>
    </subcellularLocation>
</comment>
<dbReference type="GO" id="GO:0000139">
    <property type="term" value="C:Golgi membrane"/>
    <property type="evidence" value="ECO:0007669"/>
    <property type="project" value="TreeGrafter"/>
</dbReference>
<keyword evidence="6 8" id="KW-0472">Membrane</keyword>
<evidence type="ECO:0000256" key="5">
    <source>
        <dbReference type="ARBA" id="ARBA00022989"/>
    </source>
</evidence>
<evidence type="ECO:0000313" key="9">
    <source>
        <dbReference type="EMBL" id="CAD2216785.1"/>
    </source>
</evidence>
<accession>A0A7G2CBF7</accession>
<feature type="transmembrane region" description="Helical" evidence="8">
    <location>
        <begin position="82"/>
        <end position="101"/>
    </location>
</feature>
<dbReference type="GO" id="GO:0005789">
    <property type="term" value="C:endoplasmic reticulum membrane"/>
    <property type="evidence" value="ECO:0007669"/>
    <property type="project" value="TreeGrafter"/>
</dbReference>
<evidence type="ECO:0000256" key="7">
    <source>
        <dbReference type="ARBA" id="ARBA00024203"/>
    </source>
</evidence>
<dbReference type="PANTHER" id="PTHR15858">
    <property type="entry name" value="IMMEDIATE EARLY RESPONSE 3-INTERACTING PROTEIN 1"/>
    <property type="match status" value="1"/>
</dbReference>
<feature type="transmembrane region" description="Helical" evidence="8">
    <location>
        <begin position="6"/>
        <end position="23"/>
    </location>
</feature>
<dbReference type="GO" id="GO:0006888">
    <property type="term" value="P:endoplasmic reticulum to Golgi vesicle-mediated transport"/>
    <property type="evidence" value="ECO:0007669"/>
    <property type="project" value="TreeGrafter"/>
</dbReference>
<evidence type="ECO:0000256" key="6">
    <source>
        <dbReference type="ARBA" id="ARBA00023136"/>
    </source>
</evidence>
<sequence length="102" mass="10795">MGFSLYNLFAAGILFLNALAILSETRLLSKFGLAPPQSAMAQQQPVDDCAPLFGAYGAPAPPVSVSPFKAQIAALLSSVRMLMRWPLIFANLVLIAFAIALG</sequence>